<protein>
    <submittedName>
        <fullName evidence="5">Diguanylate cyclase</fullName>
    </submittedName>
</protein>
<dbReference type="NCBIfam" id="TIGR00229">
    <property type="entry name" value="sensory_box"/>
    <property type="match status" value="1"/>
</dbReference>
<dbReference type="Pfam" id="PF00563">
    <property type="entry name" value="EAL"/>
    <property type="match status" value="1"/>
</dbReference>
<sequence length="622" mass="68772">MASAIPAVVGAYAWRRRGKPGATTLALLLWLLALWGLLYALELGARDASLVNTLHGLQSSVLVLAPPLWFVFVLRYTGRVGWLTRGFLALIFAVPATTLALVATNRLHGLVWTAGGVRETPRALIAGFEYGPWFWLDFAYGAFLVLAGAALLVLMLRNTQWLYAKQSACLLLGFVGPWAAHSSFATGLDPGLRSLPNLDPTVLTFVPAGLVLAWGLYRHKLLDLSPVAHDAVVEGMSDGTLVLNAQGRIVDLNPSARRILGCSAGEVVGGSFKEVMSRQGKAAPLAGNRGTALLDRYEREGQANEEIRLGEGDEARHYDLALSALYDGRGKRTGTLVVLHEVTQRKLAVERLDKLAHYDALTGLPNRALFYERLSQEIARSRRAQGVGGGLLAVMFLDLDRFKMINDTLGHDFGDLLLQETASRLRESVREYDVVARLAGDEFTVILPEVESPRAATEVAERVVQSIAAPYRLEGKDLLITTSVGISFYPTDAHDPSVLVKNADSAMYRAKAGGKNRYEVYAEDVLQNPTKNFELENELNRAIEENQFVLHYQPEIRISNSRMVGAEALLRWRHPERGLLHPRDFVPVAEESGLIFSIERWLLREACRQMRSWQERYPTATP</sequence>
<dbReference type="EMBL" id="CP045121">
    <property type="protein sequence ID" value="QIN80391.1"/>
    <property type="molecule type" value="Genomic_DNA"/>
</dbReference>
<dbReference type="KEGG" id="rmar:GBA65_19825"/>
<dbReference type="InterPro" id="IPR035919">
    <property type="entry name" value="EAL_sf"/>
</dbReference>
<evidence type="ECO:0000313" key="5">
    <source>
        <dbReference type="EMBL" id="QIN80391.1"/>
    </source>
</evidence>
<dbReference type="PROSITE" id="PS50883">
    <property type="entry name" value="EAL"/>
    <property type="match status" value="1"/>
</dbReference>
<dbReference type="SUPFAM" id="SSF141868">
    <property type="entry name" value="EAL domain-like"/>
    <property type="match status" value="1"/>
</dbReference>
<dbReference type="AlphaFoldDB" id="A0A6G8Q1P7"/>
<dbReference type="CDD" id="cd01949">
    <property type="entry name" value="GGDEF"/>
    <property type="match status" value="1"/>
</dbReference>
<evidence type="ECO:0000259" key="4">
    <source>
        <dbReference type="PROSITE" id="PS50887"/>
    </source>
</evidence>
<dbReference type="NCBIfam" id="TIGR00254">
    <property type="entry name" value="GGDEF"/>
    <property type="match status" value="1"/>
</dbReference>
<dbReference type="Gene3D" id="3.30.450.20">
    <property type="entry name" value="PAS domain"/>
    <property type="match status" value="1"/>
</dbReference>
<reference evidence="5 6" key="1">
    <citation type="submission" date="2019-10" db="EMBL/GenBank/DDBJ databases">
        <title>Rubrobacter sp nov SCSIO 52915 isolated from a deep-sea sediment in the South China Sea.</title>
        <authorList>
            <person name="Chen R.W."/>
        </authorList>
    </citation>
    <scope>NUCLEOTIDE SEQUENCE [LARGE SCALE GENOMIC DNA]</scope>
    <source>
        <strain evidence="5 6">SCSIO 52915</strain>
    </source>
</reference>
<dbReference type="FunFam" id="3.30.70.270:FF:000001">
    <property type="entry name" value="Diguanylate cyclase domain protein"/>
    <property type="match status" value="1"/>
</dbReference>
<feature type="domain" description="EAL" evidence="3">
    <location>
        <begin position="532"/>
        <end position="622"/>
    </location>
</feature>
<dbReference type="InterPro" id="IPR001633">
    <property type="entry name" value="EAL_dom"/>
</dbReference>
<keyword evidence="1" id="KW-0472">Membrane</keyword>
<dbReference type="SMART" id="SM00052">
    <property type="entry name" value="EAL"/>
    <property type="match status" value="1"/>
</dbReference>
<dbReference type="SUPFAM" id="SSF55073">
    <property type="entry name" value="Nucleotide cyclase"/>
    <property type="match status" value="1"/>
</dbReference>
<keyword evidence="1" id="KW-0812">Transmembrane</keyword>
<dbReference type="InterPro" id="IPR043128">
    <property type="entry name" value="Rev_trsase/Diguanyl_cyclase"/>
</dbReference>
<gene>
    <name evidence="5" type="ORF">GBA65_19825</name>
</gene>
<dbReference type="SMART" id="SM00267">
    <property type="entry name" value="GGDEF"/>
    <property type="match status" value="1"/>
</dbReference>
<dbReference type="CDD" id="cd01948">
    <property type="entry name" value="EAL"/>
    <property type="match status" value="1"/>
</dbReference>
<evidence type="ECO:0000259" key="2">
    <source>
        <dbReference type="PROSITE" id="PS50112"/>
    </source>
</evidence>
<dbReference type="InterPro" id="IPR031621">
    <property type="entry name" value="HisKA_7TM"/>
</dbReference>
<feature type="domain" description="GGDEF" evidence="4">
    <location>
        <begin position="390"/>
        <end position="523"/>
    </location>
</feature>
<dbReference type="PANTHER" id="PTHR44757:SF2">
    <property type="entry name" value="BIOFILM ARCHITECTURE MAINTENANCE PROTEIN MBAA"/>
    <property type="match status" value="1"/>
</dbReference>
<evidence type="ECO:0000256" key="1">
    <source>
        <dbReference type="SAM" id="Phobius"/>
    </source>
</evidence>
<evidence type="ECO:0000313" key="6">
    <source>
        <dbReference type="Proteomes" id="UP000502706"/>
    </source>
</evidence>
<dbReference type="InterPro" id="IPR000014">
    <property type="entry name" value="PAS"/>
</dbReference>
<dbReference type="PANTHER" id="PTHR44757">
    <property type="entry name" value="DIGUANYLATE CYCLASE DGCP"/>
    <property type="match status" value="1"/>
</dbReference>
<dbReference type="InterPro" id="IPR035965">
    <property type="entry name" value="PAS-like_dom_sf"/>
</dbReference>
<dbReference type="InterPro" id="IPR013656">
    <property type="entry name" value="PAS_4"/>
</dbReference>
<dbReference type="Pfam" id="PF00990">
    <property type="entry name" value="GGDEF"/>
    <property type="match status" value="1"/>
</dbReference>
<dbReference type="PROSITE" id="PS50112">
    <property type="entry name" value="PAS"/>
    <property type="match status" value="1"/>
</dbReference>
<organism evidence="5 6">
    <name type="scientific">Rubrobacter marinus</name>
    <dbReference type="NCBI Taxonomy" id="2653852"/>
    <lineage>
        <taxon>Bacteria</taxon>
        <taxon>Bacillati</taxon>
        <taxon>Actinomycetota</taxon>
        <taxon>Rubrobacteria</taxon>
        <taxon>Rubrobacterales</taxon>
        <taxon>Rubrobacteraceae</taxon>
        <taxon>Rubrobacter</taxon>
    </lineage>
</organism>
<dbReference type="InterPro" id="IPR052155">
    <property type="entry name" value="Biofilm_reg_signaling"/>
</dbReference>
<proteinExistence type="predicted"/>
<feature type="domain" description="PAS" evidence="2">
    <location>
        <begin position="232"/>
        <end position="269"/>
    </location>
</feature>
<dbReference type="Proteomes" id="UP000502706">
    <property type="component" value="Chromosome"/>
</dbReference>
<dbReference type="SMART" id="SM00091">
    <property type="entry name" value="PAS"/>
    <property type="match status" value="1"/>
</dbReference>
<dbReference type="PROSITE" id="PS50887">
    <property type="entry name" value="GGDEF"/>
    <property type="match status" value="1"/>
</dbReference>
<dbReference type="InterPro" id="IPR000160">
    <property type="entry name" value="GGDEF_dom"/>
</dbReference>
<dbReference type="Pfam" id="PF08448">
    <property type="entry name" value="PAS_4"/>
    <property type="match status" value="1"/>
</dbReference>
<feature type="transmembrane region" description="Helical" evidence="1">
    <location>
        <begin position="86"/>
        <end position="103"/>
    </location>
</feature>
<feature type="transmembrane region" description="Helical" evidence="1">
    <location>
        <begin position="168"/>
        <end position="188"/>
    </location>
</feature>
<dbReference type="Pfam" id="PF16927">
    <property type="entry name" value="HisKA_7TM"/>
    <property type="match status" value="1"/>
</dbReference>
<dbReference type="SUPFAM" id="SSF55785">
    <property type="entry name" value="PYP-like sensor domain (PAS domain)"/>
    <property type="match status" value="1"/>
</dbReference>
<keyword evidence="6" id="KW-1185">Reference proteome</keyword>
<dbReference type="InterPro" id="IPR029787">
    <property type="entry name" value="Nucleotide_cyclase"/>
</dbReference>
<accession>A0A6G8Q1P7</accession>
<keyword evidence="1" id="KW-1133">Transmembrane helix</keyword>
<dbReference type="CDD" id="cd00130">
    <property type="entry name" value="PAS"/>
    <property type="match status" value="1"/>
</dbReference>
<feature type="transmembrane region" description="Helical" evidence="1">
    <location>
        <begin position="21"/>
        <end position="41"/>
    </location>
</feature>
<feature type="transmembrane region" description="Helical" evidence="1">
    <location>
        <begin position="138"/>
        <end position="156"/>
    </location>
</feature>
<name>A0A6G8Q1P7_9ACTN</name>
<dbReference type="RefSeq" id="WP_166398061.1">
    <property type="nucleotide sequence ID" value="NZ_CP045121.1"/>
</dbReference>
<evidence type="ECO:0000259" key="3">
    <source>
        <dbReference type="PROSITE" id="PS50883"/>
    </source>
</evidence>
<feature type="transmembrane region" description="Helical" evidence="1">
    <location>
        <begin position="53"/>
        <end position="74"/>
    </location>
</feature>
<dbReference type="Gene3D" id="3.20.20.450">
    <property type="entry name" value="EAL domain"/>
    <property type="match status" value="1"/>
</dbReference>
<dbReference type="Gene3D" id="3.30.70.270">
    <property type="match status" value="1"/>
</dbReference>